<sequence>MILDLFKKKGPALDETSRQVLEQALVQRAKMDLIFEESVTSIKDLSCAVNTIGADRLYLDLYGLRQPGNFAGRYFSCFFRIREGKGVGYYGFRAKALGVRQATTGGLVLEAQHPVKVERSQRRRSMRVRADLAWFEDLRVWEGGKLAAPVPEEAIMDLEFFRQGKLCRLENLSAGGLGLHVRRIFCTENSFCPTGHEEYTLRLRFLQEVRNQPRELWLSGRTVRLVEDRVSKDLDIGLEFVHVGRADPVSGEILWTPVRDNVADELMTRVFEWHAALFRERGEP</sequence>
<accession>A0A6V8LQZ5</accession>
<evidence type="ECO:0000313" key="1">
    <source>
        <dbReference type="EMBL" id="GFK94922.1"/>
    </source>
</evidence>
<reference evidence="1 2" key="2">
    <citation type="submission" date="2020-05" db="EMBL/GenBank/DDBJ databases">
        <title>Draft genome sequence of Desulfovibrio sp. strainFSS-1.</title>
        <authorList>
            <person name="Shimoshige H."/>
            <person name="Kobayashi H."/>
            <person name="Maekawa T."/>
        </authorList>
    </citation>
    <scope>NUCLEOTIDE SEQUENCE [LARGE SCALE GENOMIC DNA]</scope>
    <source>
        <strain evidence="1 2">SIID29052-01</strain>
    </source>
</reference>
<reference evidence="1 2" key="1">
    <citation type="submission" date="2020-04" db="EMBL/GenBank/DDBJ databases">
        <authorList>
            <consortium name="Desulfovibrio sp. FSS-1 genome sequencing consortium"/>
            <person name="Shimoshige H."/>
            <person name="Kobayashi H."/>
            <person name="Maekawa T."/>
        </authorList>
    </citation>
    <scope>NUCLEOTIDE SEQUENCE [LARGE SCALE GENOMIC DNA]</scope>
    <source>
        <strain evidence="1 2">SIID29052-01</strain>
    </source>
</reference>
<organism evidence="1 2">
    <name type="scientific">Fundidesulfovibrio magnetotacticus</name>
    <dbReference type="NCBI Taxonomy" id="2730080"/>
    <lineage>
        <taxon>Bacteria</taxon>
        <taxon>Pseudomonadati</taxon>
        <taxon>Thermodesulfobacteriota</taxon>
        <taxon>Desulfovibrionia</taxon>
        <taxon>Desulfovibrionales</taxon>
        <taxon>Desulfovibrionaceae</taxon>
        <taxon>Fundidesulfovibrio</taxon>
    </lineage>
</organism>
<evidence type="ECO:0008006" key="3">
    <source>
        <dbReference type="Google" id="ProtNLM"/>
    </source>
</evidence>
<gene>
    <name evidence="1" type="ORF">NNJEOMEG_02770</name>
</gene>
<keyword evidence="2" id="KW-1185">Reference proteome</keyword>
<proteinExistence type="predicted"/>
<dbReference type="Proteomes" id="UP000494245">
    <property type="component" value="Unassembled WGS sequence"/>
</dbReference>
<dbReference type="AlphaFoldDB" id="A0A6V8LQZ5"/>
<name>A0A6V8LQZ5_9BACT</name>
<protein>
    <recommendedName>
        <fullName evidence="3">PilZ domain-containing protein</fullName>
    </recommendedName>
</protein>
<dbReference type="EMBL" id="BLTE01000013">
    <property type="protein sequence ID" value="GFK94922.1"/>
    <property type="molecule type" value="Genomic_DNA"/>
</dbReference>
<evidence type="ECO:0000313" key="2">
    <source>
        <dbReference type="Proteomes" id="UP000494245"/>
    </source>
</evidence>
<dbReference type="RefSeq" id="WP_173085484.1">
    <property type="nucleotide sequence ID" value="NZ_BLTE01000013.1"/>
</dbReference>
<comment type="caution">
    <text evidence="1">The sequence shown here is derived from an EMBL/GenBank/DDBJ whole genome shotgun (WGS) entry which is preliminary data.</text>
</comment>